<name>A0A915E330_9BILA</name>
<evidence type="ECO:0000313" key="14">
    <source>
        <dbReference type="WBParaSite" id="jg26435"/>
    </source>
</evidence>
<evidence type="ECO:0000256" key="12">
    <source>
        <dbReference type="SAM" id="SignalP"/>
    </source>
</evidence>
<evidence type="ECO:0000256" key="2">
    <source>
        <dbReference type="ARBA" id="ARBA00001913"/>
    </source>
</evidence>
<comment type="function">
    <text evidence="10">Pectinolytic enzyme consist of four classes of enzymes: pectin lyase, polygalacturonase, pectin methylesterase and rhamnogalacturonase. Among pectinolytic enzymes, pectin lyase is the most important in depolymerization of pectin, since it cleaves internal glycosidic bonds of highly methylated pectins. Favors pectate, the anion, over pectin, the methyl ester.</text>
</comment>
<organism evidence="13 14">
    <name type="scientific">Ditylenchus dipsaci</name>
    <dbReference type="NCBI Taxonomy" id="166011"/>
    <lineage>
        <taxon>Eukaryota</taxon>
        <taxon>Metazoa</taxon>
        <taxon>Ecdysozoa</taxon>
        <taxon>Nematoda</taxon>
        <taxon>Chromadorea</taxon>
        <taxon>Rhabditida</taxon>
        <taxon>Tylenchina</taxon>
        <taxon>Tylenchomorpha</taxon>
        <taxon>Sphaerularioidea</taxon>
        <taxon>Anguinidae</taxon>
        <taxon>Anguininae</taxon>
        <taxon>Ditylenchus</taxon>
    </lineage>
</organism>
<dbReference type="InterPro" id="IPR011050">
    <property type="entry name" value="Pectin_lyase_fold/virulence"/>
</dbReference>
<dbReference type="AlphaFoldDB" id="A0A915E330"/>
<evidence type="ECO:0000256" key="11">
    <source>
        <dbReference type="ARBA" id="ARBA00039895"/>
    </source>
</evidence>
<evidence type="ECO:0000256" key="5">
    <source>
        <dbReference type="ARBA" id="ARBA00012272"/>
    </source>
</evidence>
<evidence type="ECO:0000256" key="6">
    <source>
        <dbReference type="ARBA" id="ARBA00022525"/>
    </source>
</evidence>
<dbReference type="GO" id="GO:0045490">
    <property type="term" value="P:pectin catabolic process"/>
    <property type="evidence" value="ECO:0007669"/>
    <property type="project" value="TreeGrafter"/>
</dbReference>
<dbReference type="Pfam" id="PF03211">
    <property type="entry name" value="Pectate_lyase"/>
    <property type="match status" value="1"/>
</dbReference>
<dbReference type="InterPro" id="IPR004898">
    <property type="entry name" value="Pectate_lyase_PlyH/PlyE-like"/>
</dbReference>
<dbReference type="PANTHER" id="PTHR33407:SF9">
    <property type="entry name" value="PECTATE LYASE F-RELATED"/>
    <property type="match status" value="1"/>
</dbReference>
<dbReference type="EC" id="4.2.2.2" evidence="5"/>
<evidence type="ECO:0000256" key="10">
    <source>
        <dbReference type="ARBA" id="ARBA00025679"/>
    </source>
</evidence>
<keyword evidence="6" id="KW-0964">Secreted</keyword>
<evidence type="ECO:0000256" key="1">
    <source>
        <dbReference type="ARBA" id="ARBA00000695"/>
    </source>
</evidence>
<keyword evidence="7 12" id="KW-0732">Signal</keyword>
<keyword evidence="9" id="KW-0456">Lyase</keyword>
<accession>A0A915E330</accession>
<comment type="catalytic activity">
    <reaction evidence="1">
        <text>Eliminative cleavage of (1-&gt;4)-alpha-D-galacturonan to give oligosaccharides with 4-deoxy-alpha-D-galact-4-enuronosyl groups at their non-reducing ends.</text>
        <dbReference type="EC" id="4.2.2.2"/>
    </reaction>
</comment>
<dbReference type="Proteomes" id="UP000887574">
    <property type="component" value="Unplaced"/>
</dbReference>
<proteinExistence type="inferred from homology"/>
<dbReference type="GO" id="GO:0030570">
    <property type="term" value="F:pectate lyase activity"/>
    <property type="evidence" value="ECO:0007669"/>
    <property type="project" value="UniProtKB-EC"/>
</dbReference>
<comment type="cofactor">
    <cofactor evidence="2">
        <name>Ca(2+)</name>
        <dbReference type="ChEBI" id="CHEBI:29108"/>
    </cofactor>
</comment>
<evidence type="ECO:0000256" key="4">
    <source>
        <dbReference type="ARBA" id="ARBA00006463"/>
    </source>
</evidence>
<keyword evidence="8" id="KW-0106">Calcium</keyword>
<dbReference type="SUPFAM" id="SSF51126">
    <property type="entry name" value="Pectin lyase-like"/>
    <property type="match status" value="1"/>
</dbReference>
<feature type="chain" id="PRO_5036700515" description="Probable pectate lyase F" evidence="12">
    <location>
        <begin position="19"/>
        <end position="248"/>
    </location>
</feature>
<feature type="signal peptide" evidence="12">
    <location>
        <begin position="1"/>
        <end position="18"/>
    </location>
</feature>
<protein>
    <recommendedName>
        <fullName evidence="11">Probable pectate lyase F</fullName>
        <ecNumber evidence="5">4.2.2.2</ecNumber>
    </recommendedName>
</protein>
<dbReference type="PANTHER" id="PTHR33407">
    <property type="entry name" value="PECTATE LYASE F-RELATED"/>
    <property type="match status" value="1"/>
</dbReference>
<evidence type="ECO:0000256" key="3">
    <source>
        <dbReference type="ARBA" id="ARBA00004613"/>
    </source>
</evidence>
<reference evidence="14" key="1">
    <citation type="submission" date="2022-11" db="UniProtKB">
        <authorList>
            <consortium name="WormBaseParasite"/>
        </authorList>
    </citation>
    <scope>IDENTIFICATION</scope>
</reference>
<dbReference type="WBParaSite" id="jg26435">
    <property type="protein sequence ID" value="jg26435"/>
    <property type="gene ID" value="jg26435"/>
</dbReference>
<dbReference type="InterPro" id="IPR012334">
    <property type="entry name" value="Pectin_lyas_fold"/>
</dbReference>
<evidence type="ECO:0000313" key="13">
    <source>
        <dbReference type="Proteomes" id="UP000887574"/>
    </source>
</evidence>
<keyword evidence="13" id="KW-1185">Reference proteome</keyword>
<evidence type="ECO:0000256" key="7">
    <source>
        <dbReference type="ARBA" id="ARBA00022729"/>
    </source>
</evidence>
<evidence type="ECO:0000256" key="9">
    <source>
        <dbReference type="ARBA" id="ARBA00023239"/>
    </source>
</evidence>
<comment type="subcellular location">
    <subcellularLocation>
        <location evidence="3">Secreted</location>
    </subcellularLocation>
</comment>
<evidence type="ECO:0000256" key="8">
    <source>
        <dbReference type="ARBA" id="ARBA00022837"/>
    </source>
</evidence>
<sequence>MMHPTFLFLVFSIASSSAQFAAFPTAKSCTSIKATIIVAKGKSYDGKNACLVATTALGKGDQSEGQKPIFQIEEGGSVSNVVFGANAADGIHCVGSCAIKNVWWTNVGEDAASFKGGASSKYTITGGGVKDASDKVLQHNGGGSLTIQDFQADNIGKLYRSCGNCKTQYKRSVTLNNVKLTNVKVAVVGINSNYGDTATIKGLTLVGKKVPICEKYQGTNNNSQEPKALGEGADGKNCIYSTSDVKYQ</sequence>
<dbReference type="GO" id="GO:0005576">
    <property type="term" value="C:extracellular region"/>
    <property type="evidence" value="ECO:0007669"/>
    <property type="project" value="UniProtKB-SubCell"/>
</dbReference>
<dbReference type="Gene3D" id="2.160.20.10">
    <property type="entry name" value="Single-stranded right-handed beta-helix, Pectin lyase-like"/>
    <property type="match status" value="1"/>
</dbReference>
<comment type="similarity">
    <text evidence="4">Belongs to the polysaccharide lyase 3 family.</text>
</comment>